<dbReference type="CDD" id="cd03390">
    <property type="entry name" value="PAP2_containing_1_like"/>
    <property type="match status" value="1"/>
</dbReference>
<comment type="similarity">
    <text evidence="2">Belongs to the PA-phosphatase related phosphoesterase family.</text>
</comment>
<comment type="subcellular location">
    <subcellularLocation>
        <location evidence="1">Membrane</location>
        <topology evidence="1">Multi-pass membrane protein</topology>
    </subcellularLocation>
</comment>
<dbReference type="HOGENOM" id="CLU_021458_6_1_1"/>
<reference evidence="8 9" key="1">
    <citation type="journal article" date="2011" name="Proc. Natl. Acad. Sci. U.S.A.">
        <title>Comparative genomics of xylose-fermenting fungi for enhanced biofuel production.</title>
        <authorList>
            <person name="Wohlbach D.J."/>
            <person name="Kuo A."/>
            <person name="Sato T.K."/>
            <person name="Potts K.M."/>
            <person name="Salamov A.A."/>
            <person name="LaButti K.M."/>
            <person name="Sun H."/>
            <person name="Clum A."/>
            <person name="Pangilinan J.L."/>
            <person name="Lindquist E.A."/>
            <person name="Lucas S."/>
            <person name="Lapidus A."/>
            <person name="Jin M."/>
            <person name="Gunawan C."/>
            <person name="Balan V."/>
            <person name="Dale B.E."/>
            <person name="Jeffries T.W."/>
            <person name="Zinkel R."/>
            <person name="Barry K.W."/>
            <person name="Grigoriev I.V."/>
            <person name="Gasch A.P."/>
        </authorList>
    </citation>
    <scope>NUCLEOTIDE SEQUENCE [LARGE SCALE GENOMIC DNA]</scope>
    <source>
        <strain evidence="9">ATCC 10573 / BCRC 21748 / CBS 615 / JCM 9827 / NBRC 10315 / NRRL Y-1498 / VKM Y-70</strain>
    </source>
</reference>
<dbReference type="Pfam" id="PF01569">
    <property type="entry name" value="PAP2"/>
    <property type="match status" value="1"/>
</dbReference>
<gene>
    <name evidence="8" type="ORF">CANTEDRAFT_115016</name>
</gene>
<dbReference type="eggNOG" id="KOG3030">
    <property type="taxonomic scope" value="Eukaryota"/>
</dbReference>
<dbReference type="Gene3D" id="1.20.144.10">
    <property type="entry name" value="Phosphatidic acid phosphatase type 2/haloperoxidase"/>
    <property type="match status" value="1"/>
</dbReference>
<dbReference type="GeneID" id="18247675"/>
<accession>G3BBI7</accession>
<protein>
    <submittedName>
        <fullName evidence="8">PAP2-domain-containing protein</fullName>
    </submittedName>
</protein>
<feature type="transmembrane region" description="Helical" evidence="6">
    <location>
        <begin position="244"/>
        <end position="267"/>
    </location>
</feature>
<feature type="transmembrane region" description="Helical" evidence="6">
    <location>
        <begin position="195"/>
        <end position="213"/>
    </location>
</feature>
<evidence type="ECO:0000256" key="5">
    <source>
        <dbReference type="ARBA" id="ARBA00023136"/>
    </source>
</evidence>
<dbReference type="PANTHER" id="PTHR10165">
    <property type="entry name" value="LIPID PHOSPHATE PHOSPHATASE"/>
    <property type="match status" value="1"/>
</dbReference>
<sequence length="312" mass="35435">MEAVKGTLFSIINYFHKDDRYNRVTLGLDRNPSMKTLIRWRFADVFILGSMSVLFMFTYYIPPFQRQFFVDDLTISHPFAENERVSNSGLFFYAVWIPLTVIIIIGLIFTKPANKVYVTYISVMGLLIAVFTASITTDILKNFIGRHRPDFLARCIPRADTPTGVMVFAKDVCTTDNTDRLMDGFRTTPSGHSSISFSGLGYLSFWLAGQLIVKHYQSGAWRSIVAFAPSFGASLIALSRTEDYRHHFIDVIIGSILGLGIGYWSYFRYFPSLTSTKAFEPLIISNEHSGSKIHDEDESVEYHTLDTTQEDV</sequence>
<feature type="transmembrane region" description="Helical" evidence="6">
    <location>
        <begin position="116"/>
        <end position="135"/>
    </location>
</feature>
<evidence type="ECO:0000259" key="7">
    <source>
        <dbReference type="SMART" id="SM00014"/>
    </source>
</evidence>
<evidence type="ECO:0000256" key="1">
    <source>
        <dbReference type="ARBA" id="ARBA00004141"/>
    </source>
</evidence>
<dbReference type="SUPFAM" id="SSF48317">
    <property type="entry name" value="Acid phosphatase/Vanadium-dependent haloperoxidase"/>
    <property type="match status" value="1"/>
</dbReference>
<evidence type="ECO:0000313" key="9">
    <source>
        <dbReference type="Proteomes" id="UP000000707"/>
    </source>
</evidence>
<evidence type="ECO:0000256" key="6">
    <source>
        <dbReference type="SAM" id="Phobius"/>
    </source>
</evidence>
<dbReference type="GO" id="GO:0046839">
    <property type="term" value="P:phospholipid dephosphorylation"/>
    <property type="evidence" value="ECO:0007669"/>
    <property type="project" value="TreeGrafter"/>
</dbReference>
<feature type="transmembrane region" description="Helical" evidence="6">
    <location>
        <begin position="90"/>
        <end position="109"/>
    </location>
</feature>
<feature type="transmembrane region" description="Helical" evidence="6">
    <location>
        <begin position="220"/>
        <end position="238"/>
    </location>
</feature>
<dbReference type="EMBL" id="GL996527">
    <property type="protein sequence ID" value="EGV61548.1"/>
    <property type="molecule type" value="Genomic_DNA"/>
</dbReference>
<keyword evidence="4 6" id="KW-1133">Transmembrane helix</keyword>
<dbReference type="AlphaFoldDB" id="G3BBI7"/>
<keyword evidence="9" id="KW-1185">Reference proteome</keyword>
<evidence type="ECO:0000256" key="2">
    <source>
        <dbReference type="ARBA" id="ARBA00008816"/>
    </source>
</evidence>
<dbReference type="InterPro" id="IPR043216">
    <property type="entry name" value="PAP-like"/>
</dbReference>
<dbReference type="OrthoDB" id="10030083at2759"/>
<feature type="domain" description="Phosphatidic acid phosphatase type 2/haloperoxidase" evidence="7">
    <location>
        <begin position="123"/>
        <end position="266"/>
    </location>
</feature>
<dbReference type="GO" id="GO:0008195">
    <property type="term" value="F:phosphatidate phosphatase activity"/>
    <property type="evidence" value="ECO:0007669"/>
    <property type="project" value="TreeGrafter"/>
</dbReference>
<dbReference type="PANTHER" id="PTHR10165:SF35">
    <property type="entry name" value="RE23632P"/>
    <property type="match status" value="1"/>
</dbReference>
<evidence type="ECO:0000313" key="8">
    <source>
        <dbReference type="EMBL" id="EGV61548.1"/>
    </source>
</evidence>
<dbReference type="InterPro" id="IPR036938">
    <property type="entry name" value="PAP2/HPO_sf"/>
</dbReference>
<organism evidence="9">
    <name type="scientific">Candida tenuis (strain ATCC 10573 / BCRC 21748 / CBS 615 / JCM 9827 / NBRC 10315 / NRRL Y-1498 / VKM Y-70)</name>
    <name type="common">Yeast</name>
    <name type="synonym">Yamadazyma tenuis</name>
    <dbReference type="NCBI Taxonomy" id="590646"/>
    <lineage>
        <taxon>Eukaryota</taxon>
        <taxon>Fungi</taxon>
        <taxon>Dikarya</taxon>
        <taxon>Ascomycota</taxon>
        <taxon>Saccharomycotina</taxon>
        <taxon>Pichiomycetes</taxon>
        <taxon>Debaryomycetaceae</taxon>
        <taxon>Yamadazyma</taxon>
    </lineage>
</organism>
<name>G3BBI7_CANTC</name>
<dbReference type="GO" id="GO:0016020">
    <property type="term" value="C:membrane"/>
    <property type="evidence" value="ECO:0007669"/>
    <property type="project" value="UniProtKB-SubCell"/>
</dbReference>
<evidence type="ECO:0000256" key="4">
    <source>
        <dbReference type="ARBA" id="ARBA00022989"/>
    </source>
</evidence>
<dbReference type="InterPro" id="IPR000326">
    <property type="entry name" value="PAP2/HPO"/>
</dbReference>
<evidence type="ECO:0000256" key="3">
    <source>
        <dbReference type="ARBA" id="ARBA00022692"/>
    </source>
</evidence>
<feature type="transmembrane region" description="Helical" evidence="6">
    <location>
        <begin position="42"/>
        <end position="61"/>
    </location>
</feature>
<dbReference type="SMART" id="SM00014">
    <property type="entry name" value="acidPPc"/>
    <property type="match status" value="1"/>
</dbReference>
<dbReference type="Proteomes" id="UP000000707">
    <property type="component" value="Unassembled WGS sequence"/>
</dbReference>
<proteinExistence type="inferred from homology"/>
<keyword evidence="3 6" id="KW-0812">Transmembrane</keyword>
<dbReference type="GO" id="GO:0006644">
    <property type="term" value="P:phospholipid metabolic process"/>
    <property type="evidence" value="ECO:0007669"/>
    <property type="project" value="InterPro"/>
</dbReference>
<dbReference type="KEGG" id="cten:18247675"/>
<keyword evidence="5 6" id="KW-0472">Membrane</keyword>
<dbReference type="STRING" id="590646.G3BBI7"/>